<protein>
    <submittedName>
        <fullName evidence="1">Uncharacterized protein</fullName>
    </submittedName>
</protein>
<dbReference type="STRING" id="1661398.A0A482WEB1"/>
<accession>A0A482WEB1</accession>
<comment type="caution">
    <text evidence="1">The sequence shown here is derived from an EMBL/GenBank/DDBJ whole genome shotgun (WGS) entry which is preliminary data.</text>
</comment>
<feature type="non-terminal residue" evidence="1">
    <location>
        <position position="1"/>
    </location>
</feature>
<gene>
    <name evidence="1" type="ORF">BDFB_009948</name>
</gene>
<keyword evidence="2" id="KW-1185">Reference proteome</keyword>
<organism evidence="1 2">
    <name type="scientific">Asbolus verrucosus</name>
    <name type="common">Desert ironclad beetle</name>
    <dbReference type="NCBI Taxonomy" id="1661398"/>
    <lineage>
        <taxon>Eukaryota</taxon>
        <taxon>Metazoa</taxon>
        <taxon>Ecdysozoa</taxon>
        <taxon>Arthropoda</taxon>
        <taxon>Hexapoda</taxon>
        <taxon>Insecta</taxon>
        <taxon>Pterygota</taxon>
        <taxon>Neoptera</taxon>
        <taxon>Endopterygota</taxon>
        <taxon>Coleoptera</taxon>
        <taxon>Polyphaga</taxon>
        <taxon>Cucujiformia</taxon>
        <taxon>Tenebrionidae</taxon>
        <taxon>Pimeliinae</taxon>
        <taxon>Asbolus</taxon>
    </lineage>
</organism>
<sequence>TNLSLQRLYNIESTFIIARGASIPDHIFVSEELLPLLNPHSSIGTIVTSDHLPLVSNFTLNSPSPSSKHIIIFDYKHTEWTKFKQTTTDTLPPILPTDNTETINRQTDSFTSAIITVKERHIQTKTIPTDKRPTRIHILNQIREKRRICRLFFCFLDPLLKTKFNRLNAKTRRDLNKIREEQWTETYQNLNYRNHKKFWNKFRSITGQKSISIHLLIHNNSVIATPLEKPNCFALTLSKIHRVPNDPNFDDNF</sequence>
<dbReference type="InterPro" id="IPR036691">
    <property type="entry name" value="Endo/exonu/phosph_ase_sf"/>
</dbReference>
<proteinExistence type="predicted"/>
<reference evidence="1 2" key="1">
    <citation type="submission" date="2017-03" db="EMBL/GenBank/DDBJ databases">
        <title>Genome of the blue death feigning beetle - Asbolus verrucosus.</title>
        <authorList>
            <person name="Rider S.D."/>
        </authorList>
    </citation>
    <scope>NUCLEOTIDE SEQUENCE [LARGE SCALE GENOMIC DNA]</scope>
    <source>
        <strain evidence="1">Butters</strain>
        <tissue evidence="1">Head and leg muscle</tissue>
    </source>
</reference>
<dbReference type="Proteomes" id="UP000292052">
    <property type="component" value="Unassembled WGS sequence"/>
</dbReference>
<evidence type="ECO:0000313" key="2">
    <source>
        <dbReference type="Proteomes" id="UP000292052"/>
    </source>
</evidence>
<dbReference type="AlphaFoldDB" id="A0A482WEB1"/>
<name>A0A482WEB1_ASBVE</name>
<dbReference type="OrthoDB" id="6762786at2759"/>
<dbReference type="EMBL" id="QDEB01000735">
    <property type="protein sequence ID" value="RZC43257.1"/>
    <property type="molecule type" value="Genomic_DNA"/>
</dbReference>
<dbReference type="SUPFAM" id="SSF56219">
    <property type="entry name" value="DNase I-like"/>
    <property type="match status" value="1"/>
</dbReference>
<evidence type="ECO:0000313" key="1">
    <source>
        <dbReference type="EMBL" id="RZC43257.1"/>
    </source>
</evidence>